<proteinExistence type="predicted"/>
<accession>A0AAP0NJH4</accession>
<dbReference type="AlphaFoldDB" id="A0AAP0NJH4"/>
<dbReference type="Proteomes" id="UP001417504">
    <property type="component" value="Unassembled WGS sequence"/>
</dbReference>
<evidence type="ECO:0000313" key="1">
    <source>
        <dbReference type="EMBL" id="KAK9110482.1"/>
    </source>
</evidence>
<sequence>MAIQERVYKLCRMVKEKQEVSTVENLRQWLCSPVVIIIHHQPRPIPNGGFTADMHGFGGGRQSIMGKQRSLYGRNVFYAHRT</sequence>
<organism evidence="1 2">
    <name type="scientific">Stephania japonica</name>
    <dbReference type="NCBI Taxonomy" id="461633"/>
    <lineage>
        <taxon>Eukaryota</taxon>
        <taxon>Viridiplantae</taxon>
        <taxon>Streptophyta</taxon>
        <taxon>Embryophyta</taxon>
        <taxon>Tracheophyta</taxon>
        <taxon>Spermatophyta</taxon>
        <taxon>Magnoliopsida</taxon>
        <taxon>Ranunculales</taxon>
        <taxon>Menispermaceae</taxon>
        <taxon>Menispermoideae</taxon>
        <taxon>Cissampelideae</taxon>
        <taxon>Stephania</taxon>
    </lineage>
</organism>
<reference evidence="1 2" key="1">
    <citation type="submission" date="2024-01" db="EMBL/GenBank/DDBJ databases">
        <title>Genome assemblies of Stephania.</title>
        <authorList>
            <person name="Yang L."/>
        </authorList>
    </citation>
    <scope>NUCLEOTIDE SEQUENCE [LARGE SCALE GENOMIC DNA]</scope>
    <source>
        <strain evidence="1">QJT</strain>
        <tissue evidence="1">Leaf</tissue>
    </source>
</reference>
<name>A0AAP0NJH4_9MAGN</name>
<dbReference type="EMBL" id="JBBNAE010000007">
    <property type="protein sequence ID" value="KAK9110482.1"/>
    <property type="molecule type" value="Genomic_DNA"/>
</dbReference>
<gene>
    <name evidence="1" type="ORF">Sjap_018542</name>
</gene>
<keyword evidence="2" id="KW-1185">Reference proteome</keyword>
<comment type="caution">
    <text evidence="1">The sequence shown here is derived from an EMBL/GenBank/DDBJ whole genome shotgun (WGS) entry which is preliminary data.</text>
</comment>
<evidence type="ECO:0000313" key="2">
    <source>
        <dbReference type="Proteomes" id="UP001417504"/>
    </source>
</evidence>
<protein>
    <submittedName>
        <fullName evidence="1">Uncharacterized protein</fullName>
    </submittedName>
</protein>